<accession>A0ABN7VL95</accession>
<sequence>HIPQNQKLLPKQNFNYSVTASDKLLPKNANDRLTACQVLHDTLLQIDEEAYNNIETDQTNEEFKRLSIITGDYEKSIIFREQNMGPALKRRAVAVHNAKVSKFHPDNELLEKEFDKHEQFKFVLCSLTKFLIDDKPDNKDKKKNTRTDWLRNKQIIVYNRSEIDDYLSNTFKQILYQVEERGDIQNGRIKLRISVYKYRTVEMKELLMNFGETDYMIGIKNGRIRPKMLNNQQNQLMALLIGFVQPEFHGSDKDYEDFVDRFISYITLAGELQNVLDNSGIGATIAHIRGANAAAITGAVASFPNVPLGLSDWTIAGGHPTNAVLVAPNARRGVPIILAEM</sequence>
<reference evidence="1 2" key="1">
    <citation type="submission" date="2021-06" db="EMBL/GenBank/DDBJ databases">
        <authorList>
            <person name="Kallberg Y."/>
            <person name="Tangrot J."/>
            <person name="Rosling A."/>
        </authorList>
    </citation>
    <scope>NUCLEOTIDE SEQUENCE [LARGE SCALE GENOMIC DNA]</scope>
    <source>
        <strain evidence="1 2">120-4 pot B 10/14</strain>
    </source>
</reference>
<dbReference type="EMBL" id="CAJVQB010017096">
    <property type="protein sequence ID" value="CAG8782716.1"/>
    <property type="molecule type" value="Genomic_DNA"/>
</dbReference>
<name>A0ABN7VL95_GIGMA</name>
<comment type="caution">
    <text evidence="1">The sequence shown here is derived from an EMBL/GenBank/DDBJ whole genome shotgun (WGS) entry which is preliminary data.</text>
</comment>
<evidence type="ECO:0000313" key="2">
    <source>
        <dbReference type="Proteomes" id="UP000789901"/>
    </source>
</evidence>
<evidence type="ECO:0000313" key="1">
    <source>
        <dbReference type="EMBL" id="CAG8782716.1"/>
    </source>
</evidence>
<gene>
    <name evidence="1" type="ORF">GMARGA_LOCUS19963</name>
</gene>
<keyword evidence="2" id="KW-1185">Reference proteome</keyword>
<feature type="non-terminal residue" evidence="1">
    <location>
        <position position="1"/>
    </location>
</feature>
<dbReference type="Proteomes" id="UP000789901">
    <property type="component" value="Unassembled WGS sequence"/>
</dbReference>
<protein>
    <submittedName>
        <fullName evidence="1">43440_t:CDS:1</fullName>
    </submittedName>
</protein>
<organism evidence="1 2">
    <name type="scientific">Gigaspora margarita</name>
    <dbReference type="NCBI Taxonomy" id="4874"/>
    <lineage>
        <taxon>Eukaryota</taxon>
        <taxon>Fungi</taxon>
        <taxon>Fungi incertae sedis</taxon>
        <taxon>Mucoromycota</taxon>
        <taxon>Glomeromycotina</taxon>
        <taxon>Glomeromycetes</taxon>
        <taxon>Diversisporales</taxon>
        <taxon>Gigasporaceae</taxon>
        <taxon>Gigaspora</taxon>
    </lineage>
</organism>
<proteinExistence type="predicted"/>